<proteinExistence type="predicted"/>
<dbReference type="AlphaFoldDB" id="V2Y3Z6"/>
<evidence type="ECO:0000313" key="4">
    <source>
        <dbReference type="Proteomes" id="UP000018227"/>
    </source>
</evidence>
<dbReference type="PROSITE" id="PS50943">
    <property type="entry name" value="HTH_CROC1"/>
    <property type="match status" value="1"/>
</dbReference>
<dbReference type="SUPFAM" id="SSF47413">
    <property type="entry name" value="lambda repressor-like DNA-binding domains"/>
    <property type="match status" value="1"/>
</dbReference>
<dbReference type="CDD" id="cd00093">
    <property type="entry name" value="HTH_XRE"/>
    <property type="match status" value="1"/>
</dbReference>
<keyword evidence="4" id="KW-1185">Reference proteome</keyword>
<dbReference type="InterPro" id="IPR010982">
    <property type="entry name" value="Lambda_DNA-bd_dom_sf"/>
</dbReference>
<dbReference type="PANTHER" id="PTHR46558">
    <property type="entry name" value="TRACRIPTIONAL REGULATORY PROTEIN-RELATED-RELATED"/>
    <property type="match status" value="1"/>
</dbReference>
<dbReference type="Proteomes" id="UP000018227">
    <property type="component" value="Unassembled WGS sequence"/>
</dbReference>
<protein>
    <submittedName>
        <fullName evidence="3">DNA-binding helix-turn-helix protein</fullName>
    </submittedName>
</protein>
<keyword evidence="1 3" id="KW-0238">DNA-binding</keyword>
<dbReference type="InterPro" id="IPR001387">
    <property type="entry name" value="Cro/C1-type_HTH"/>
</dbReference>
<organism evidence="3 4">
    <name type="scientific">Catonella morbi ATCC 51271</name>
    <dbReference type="NCBI Taxonomy" id="592026"/>
    <lineage>
        <taxon>Bacteria</taxon>
        <taxon>Bacillati</taxon>
        <taxon>Bacillota</taxon>
        <taxon>Clostridia</taxon>
        <taxon>Lachnospirales</taxon>
        <taxon>Lachnospiraceae</taxon>
        <taxon>Catonella</taxon>
    </lineage>
</organism>
<gene>
    <name evidence="3" type="ORF">GCWU0000282_002561</name>
</gene>
<evidence type="ECO:0000313" key="3">
    <source>
        <dbReference type="EMBL" id="ESL02426.1"/>
    </source>
</evidence>
<dbReference type="Pfam" id="PF01381">
    <property type="entry name" value="HTH_3"/>
    <property type="match status" value="1"/>
</dbReference>
<evidence type="ECO:0000256" key="1">
    <source>
        <dbReference type="ARBA" id="ARBA00023125"/>
    </source>
</evidence>
<dbReference type="GO" id="GO:0003677">
    <property type="term" value="F:DNA binding"/>
    <property type="evidence" value="ECO:0007669"/>
    <property type="project" value="UniProtKB-KW"/>
</dbReference>
<dbReference type="Gene3D" id="1.10.260.40">
    <property type="entry name" value="lambda repressor-like DNA-binding domains"/>
    <property type="match status" value="1"/>
</dbReference>
<dbReference type="EMBL" id="ACIL03000016">
    <property type="protein sequence ID" value="ESL02426.1"/>
    <property type="molecule type" value="Genomic_DNA"/>
</dbReference>
<reference evidence="3 4" key="1">
    <citation type="submission" date="2013-06" db="EMBL/GenBank/DDBJ databases">
        <authorList>
            <person name="Weinstock G."/>
            <person name="Sodergren E."/>
            <person name="Clifton S."/>
            <person name="Fulton L."/>
            <person name="Fulton B."/>
            <person name="Courtney L."/>
            <person name="Fronick C."/>
            <person name="Harrison M."/>
            <person name="Strong C."/>
            <person name="Farmer C."/>
            <person name="Delahaunty K."/>
            <person name="Markovic C."/>
            <person name="Hall O."/>
            <person name="Minx P."/>
            <person name="Tomlinson C."/>
            <person name="Mitreva M."/>
            <person name="Nelson J."/>
            <person name="Hou S."/>
            <person name="Wollam A."/>
            <person name="Pepin K.H."/>
            <person name="Johnson M."/>
            <person name="Bhonagiri V."/>
            <person name="Nash W.E."/>
            <person name="Warren W."/>
            <person name="Chinwalla A."/>
            <person name="Mardis E.R."/>
            <person name="Wilson R.K."/>
        </authorList>
    </citation>
    <scope>NUCLEOTIDE SEQUENCE [LARGE SCALE GENOMIC DNA]</scope>
    <source>
        <strain evidence="3 4">ATCC 51271</strain>
    </source>
</reference>
<accession>V2Y3Z6</accession>
<name>V2Y3Z6_9FIRM</name>
<dbReference type="HOGENOM" id="CLU_066192_4_4_9"/>
<dbReference type="SMART" id="SM00530">
    <property type="entry name" value="HTH_XRE"/>
    <property type="match status" value="1"/>
</dbReference>
<dbReference type="OrthoDB" id="2003966at2"/>
<dbReference type="eggNOG" id="COG1396">
    <property type="taxonomic scope" value="Bacteria"/>
</dbReference>
<sequence>MERKMEITLGKKIKEYRLKRGMTQEELAERLFSRKSTISDYENDKIDIKISILREIAKILGMPLFCFLCEQNADTDDEIMQMAMALKQIKSKELRKAAIKQVMILAEME</sequence>
<dbReference type="STRING" id="592026.GCWU0000282_002561"/>
<dbReference type="PANTHER" id="PTHR46558:SF3">
    <property type="entry name" value="TRANSCRIPTIONAL REGULATOR"/>
    <property type="match status" value="1"/>
</dbReference>
<feature type="domain" description="HTH cro/C1-type" evidence="2">
    <location>
        <begin position="13"/>
        <end position="68"/>
    </location>
</feature>
<comment type="caution">
    <text evidence="3">The sequence shown here is derived from an EMBL/GenBank/DDBJ whole genome shotgun (WGS) entry which is preliminary data.</text>
</comment>
<evidence type="ECO:0000259" key="2">
    <source>
        <dbReference type="PROSITE" id="PS50943"/>
    </source>
</evidence>